<dbReference type="Proteomes" id="UP000290365">
    <property type="component" value="Chromosome"/>
</dbReference>
<organism evidence="2 3">
    <name type="scientific">Ktedonosporobacter rubrisoli</name>
    <dbReference type="NCBI Taxonomy" id="2509675"/>
    <lineage>
        <taxon>Bacteria</taxon>
        <taxon>Bacillati</taxon>
        <taxon>Chloroflexota</taxon>
        <taxon>Ktedonobacteria</taxon>
        <taxon>Ktedonobacterales</taxon>
        <taxon>Ktedonosporobacteraceae</taxon>
        <taxon>Ktedonosporobacter</taxon>
    </lineage>
</organism>
<feature type="transmembrane region" description="Helical" evidence="1">
    <location>
        <begin position="55"/>
        <end position="78"/>
    </location>
</feature>
<feature type="transmembrane region" description="Helical" evidence="1">
    <location>
        <begin position="226"/>
        <end position="250"/>
    </location>
</feature>
<protein>
    <submittedName>
        <fullName evidence="2">Uncharacterized protein</fullName>
    </submittedName>
</protein>
<feature type="transmembrane region" description="Helical" evidence="1">
    <location>
        <begin position="270"/>
        <end position="289"/>
    </location>
</feature>
<feature type="transmembrane region" description="Helical" evidence="1">
    <location>
        <begin position="112"/>
        <end position="132"/>
    </location>
</feature>
<dbReference type="OrthoDB" id="161151at2"/>
<evidence type="ECO:0000256" key="1">
    <source>
        <dbReference type="SAM" id="Phobius"/>
    </source>
</evidence>
<keyword evidence="1" id="KW-0472">Membrane</keyword>
<keyword evidence="3" id="KW-1185">Reference proteome</keyword>
<dbReference type="AlphaFoldDB" id="A0A4V0YYN9"/>
<feature type="transmembrane region" description="Helical" evidence="1">
    <location>
        <begin position="85"/>
        <end position="106"/>
    </location>
</feature>
<feature type="transmembrane region" description="Helical" evidence="1">
    <location>
        <begin position="325"/>
        <end position="342"/>
    </location>
</feature>
<dbReference type="RefSeq" id="WP_129887945.1">
    <property type="nucleotide sequence ID" value="NZ_CP035758.1"/>
</dbReference>
<keyword evidence="1" id="KW-0812">Transmembrane</keyword>
<reference evidence="2 3" key="1">
    <citation type="submission" date="2019-01" db="EMBL/GenBank/DDBJ databases">
        <title>Ktedonosporobacter rubrisoli SCAWS-G2.</title>
        <authorList>
            <person name="Huang Y."/>
            <person name="Yan B."/>
        </authorList>
    </citation>
    <scope>NUCLEOTIDE SEQUENCE [LARGE SCALE GENOMIC DNA]</scope>
    <source>
        <strain evidence="2 3">SCAWS-G2</strain>
    </source>
</reference>
<evidence type="ECO:0000313" key="2">
    <source>
        <dbReference type="EMBL" id="QBD76881.1"/>
    </source>
</evidence>
<name>A0A4V0YYN9_KTERU</name>
<evidence type="ECO:0000313" key="3">
    <source>
        <dbReference type="Proteomes" id="UP000290365"/>
    </source>
</evidence>
<feature type="transmembrane region" description="Helical" evidence="1">
    <location>
        <begin position="20"/>
        <end position="43"/>
    </location>
</feature>
<dbReference type="KEGG" id="kbs:EPA93_13045"/>
<accession>A0A4V0YYN9</accession>
<keyword evidence="1" id="KW-1133">Transmembrane helix</keyword>
<feature type="transmembrane region" description="Helical" evidence="1">
    <location>
        <begin position="301"/>
        <end position="319"/>
    </location>
</feature>
<gene>
    <name evidence="2" type="ORF">EPA93_13045</name>
</gene>
<sequence>MNGGSIPHQTRNKRFVRNTYLGSLLEAFFVSGITTVILIRIYLAATGYPQIGGRGLHFAHLLWGGLLMLISLVLFMAFQGRTIQYSASIVGGAGFGAFIDELGKFITSDNNYFFQPAIALIYVIFILLLLGFRALERHTHFSEQERLAAVLDLLKEGVLYDLSPKEKAEALYLLHASQTQKTMNAQLLLNLVEHMQVEEPSRPGLFLLIGRWLHKLYRQIIQSSSFIKVTFICVLCYAFLSTLATISVLIFDFSSFSLLIFKHPPQFDQYCLLISSLLSDVLVLFGALQLLRRRPIEAYRWFQRGVLVSILLTQIFLFYQNQLQALWDLLINLILLSVIHFMQHAERREQRHKALEDMNVQIPQTTFR</sequence>
<proteinExistence type="predicted"/>
<dbReference type="EMBL" id="CP035758">
    <property type="protein sequence ID" value="QBD76881.1"/>
    <property type="molecule type" value="Genomic_DNA"/>
</dbReference>